<evidence type="ECO:0000313" key="2">
    <source>
        <dbReference type="EMBL" id="TQE33313.1"/>
    </source>
</evidence>
<organism evidence="2 3">
    <name type="scientific">Streptomyces ipomoeae</name>
    <dbReference type="NCBI Taxonomy" id="103232"/>
    <lineage>
        <taxon>Bacteria</taxon>
        <taxon>Bacillati</taxon>
        <taxon>Actinomycetota</taxon>
        <taxon>Actinomycetes</taxon>
        <taxon>Kitasatosporales</taxon>
        <taxon>Streptomycetaceae</taxon>
        <taxon>Streptomyces</taxon>
    </lineage>
</organism>
<feature type="region of interest" description="Disordered" evidence="1">
    <location>
        <begin position="41"/>
        <end position="132"/>
    </location>
</feature>
<dbReference type="Proteomes" id="UP000318720">
    <property type="component" value="Unassembled WGS sequence"/>
</dbReference>
<evidence type="ECO:0000256" key="1">
    <source>
        <dbReference type="SAM" id="MobiDB-lite"/>
    </source>
</evidence>
<comment type="caution">
    <text evidence="2">The sequence shown here is derived from an EMBL/GenBank/DDBJ whole genome shotgun (WGS) entry which is preliminary data.</text>
</comment>
<feature type="compositionally biased region" description="Polar residues" evidence="1">
    <location>
        <begin position="81"/>
        <end position="98"/>
    </location>
</feature>
<feature type="compositionally biased region" description="Gly residues" evidence="1">
    <location>
        <begin position="58"/>
        <end position="67"/>
    </location>
</feature>
<dbReference type="AlphaFoldDB" id="A0AAE9B0N9"/>
<sequence>MTDDALSRPTVHALLADGTTVRIRPVAPGDHEQVRGLYEEMPVPPAVRDRGGQASGHAGAGGEGDTGSPGTPRRERHRTRTSIPLTGTPASVPMSGSSRRARTSWRSGTGHPATARTPRLTLWPTPAPVAYR</sequence>
<dbReference type="EMBL" id="SPAZ01000156">
    <property type="protein sequence ID" value="TQE33313.1"/>
    <property type="molecule type" value="Genomic_DNA"/>
</dbReference>
<accession>A0AAE9B0N9</accession>
<proteinExistence type="predicted"/>
<protein>
    <submittedName>
        <fullName evidence="2">Uncharacterized protein</fullName>
    </submittedName>
</protein>
<evidence type="ECO:0000313" key="3">
    <source>
        <dbReference type="Proteomes" id="UP000318720"/>
    </source>
</evidence>
<gene>
    <name evidence="2" type="ORF">Sipo8835_18440</name>
</gene>
<reference evidence="2 3" key="1">
    <citation type="submission" date="2019-03" db="EMBL/GenBank/DDBJ databases">
        <title>Comparative genomic analyses of the sweetpotato soil rot pathogen, Streptomyces ipomoeae.</title>
        <authorList>
            <person name="Ruschel Soares N."/>
            <person name="Badger J.H."/>
            <person name="Huguet-Tapia J.C."/>
            <person name="Clark C.A."/>
            <person name="Pettis G.S."/>
        </authorList>
    </citation>
    <scope>NUCLEOTIDE SEQUENCE [LARGE SCALE GENOMIC DNA]</scope>
    <source>
        <strain evidence="2 3">88-35</strain>
    </source>
</reference>
<name>A0AAE9B0N9_9ACTN</name>